<feature type="compositionally biased region" description="Basic and acidic residues" evidence="1">
    <location>
        <begin position="46"/>
        <end position="63"/>
    </location>
</feature>
<comment type="caution">
    <text evidence="2">The sequence shown here is derived from an EMBL/GenBank/DDBJ whole genome shotgun (WGS) entry which is preliminary data.</text>
</comment>
<evidence type="ECO:0000313" key="2">
    <source>
        <dbReference type="EMBL" id="TJX00764.1"/>
    </source>
</evidence>
<dbReference type="EMBL" id="SUQX01000296">
    <property type="protein sequence ID" value="TJX00764.1"/>
    <property type="molecule type" value="Genomic_DNA"/>
</dbReference>
<name>A0AAX2TLG6_NEIGO</name>
<organism evidence="2 3">
    <name type="scientific">Neisseria gonorrhoeae</name>
    <dbReference type="NCBI Taxonomy" id="485"/>
    <lineage>
        <taxon>Bacteria</taxon>
        <taxon>Pseudomonadati</taxon>
        <taxon>Pseudomonadota</taxon>
        <taxon>Betaproteobacteria</taxon>
        <taxon>Neisseriales</taxon>
        <taxon>Neisseriaceae</taxon>
        <taxon>Neisseria</taxon>
    </lineage>
</organism>
<dbReference type="Proteomes" id="UP000307092">
    <property type="component" value="Unassembled WGS sequence"/>
</dbReference>
<proteinExistence type="predicted"/>
<dbReference type="RefSeq" id="WP_146710777.1">
    <property type="nucleotide sequence ID" value="NZ_SUQX01000296.1"/>
</dbReference>
<feature type="non-terminal residue" evidence="2">
    <location>
        <position position="1"/>
    </location>
</feature>
<reference evidence="2 3" key="1">
    <citation type="submission" date="2019-04" db="EMBL/GenBank/DDBJ databases">
        <title>The CDC panel for molecular diagnostics of ciprofloxacin resistance and its use for research and clinical development.</title>
        <authorList>
            <person name="Liu H."/>
            <person name="Tang K."/>
            <person name="Pham C."/>
            <person name="Schmerer M."/>
        </authorList>
    </citation>
    <scope>NUCLEOTIDE SEQUENCE [LARGE SCALE GENOMIC DNA]</scope>
    <source>
        <strain evidence="2 3">LRRBGS_0742</strain>
    </source>
</reference>
<gene>
    <name evidence="2" type="ORF">E8M63_14095</name>
</gene>
<protein>
    <submittedName>
        <fullName evidence="2">Uncharacterized protein</fullName>
    </submittedName>
</protein>
<evidence type="ECO:0000313" key="3">
    <source>
        <dbReference type="Proteomes" id="UP000307092"/>
    </source>
</evidence>
<accession>A0AAX2TLG6</accession>
<sequence>HPEQLGLGCMGVSDFYDPADRSESIATIHAALADAFPPGAAAGGRYPEEHLRHMDSEKSATAS</sequence>
<evidence type="ECO:0000256" key="1">
    <source>
        <dbReference type="SAM" id="MobiDB-lite"/>
    </source>
</evidence>
<feature type="region of interest" description="Disordered" evidence="1">
    <location>
        <begin position="39"/>
        <end position="63"/>
    </location>
</feature>
<dbReference type="AlphaFoldDB" id="A0AAX2TLG6"/>